<evidence type="ECO:0008006" key="3">
    <source>
        <dbReference type="Google" id="ProtNLM"/>
    </source>
</evidence>
<sequence length="220" mass="25014">MLSINPEQRPSAAILLTHHVFLKANFNLDFIPIRNAEQLGIIVNPKKYHVLISPKPGMQLISVPLDMQISLQERLNQQREVIQKEHGFLIDNTVHGLLSYEIIISNKHGKENVQSYVNTLGLADNLIDFLTPADEVRIEYLNALNIIIEFLKLENICKFIDKKNILKSLSEVGVQYLKDQPEMSNVALNILFEIAKQGIKLGQGFPIFTITVQNFAQLME</sequence>
<evidence type="ECO:0000313" key="1">
    <source>
        <dbReference type="EMBL" id="KAA6385779.1"/>
    </source>
</evidence>
<name>A0A5J4VTM0_9EUKA</name>
<accession>A0A5J4VTM0</accession>
<reference evidence="1 2" key="1">
    <citation type="submission" date="2019-03" db="EMBL/GenBank/DDBJ databases">
        <title>Single cell metagenomics reveals metabolic interactions within the superorganism composed of flagellate Streblomastix strix and complex community of Bacteroidetes bacteria on its surface.</title>
        <authorList>
            <person name="Treitli S.C."/>
            <person name="Kolisko M."/>
            <person name="Husnik F."/>
            <person name="Keeling P."/>
            <person name="Hampl V."/>
        </authorList>
    </citation>
    <scope>NUCLEOTIDE SEQUENCE [LARGE SCALE GENOMIC DNA]</scope>
    <source>
        <strain evidence="1">ST1C</strain>
    </source>
</reference>
<proteinExistence type="predicted"/>
<organism evidence="1 2">
    <name type="scientific">Streblomastix strix</name>
    <dbReference type="NCBI Taxonomy" id="222440"/>
    <lineage>
        <taxon>Eukaryota</taxon>
        <taxon>Metamonada</taxon>
        <taxon>Preaxostyla</taxon>
        <taxon>Oxymonadida</taxon>
        <taxon>Streblomastigidae</taxon>
        <taxon>Streblomastix</taxon>
    </lineage>
</organism>
<protein>
    <recommendedName>
        <fullName evidence="3">Protein kinase domain-containing protein</fullName>
    </recommendedName>
</protein>
<evidence type="ECO:0000313" key="2">
    <source>
        <dbReference type="Proteomes" id="UP000324800"/>
    </source>
</evidence>
<feature type="non-terminal residue" evidence="1">
    <location>
        <position position="220"/>
    </location>
</feature>
<dbReference type="EMBL" id="SNRW01005110">
    <property type="protein sequence ID" value="KAA6385779.1"/>
    <property type="molecule type" value="Genomic_DNA"/>
</dbReference>
<dbReference type="Proteomes" id="UP000324800">
    <property type="component" value="Unassembled WGS sequence"/>
</dbReference>
<comment type="caution">
    <text evidence="1">The sequence shown here is derived from an EMBL/GenBank/DDBJ whole genome shotgun (WGS) entry which is preliminary data.</text>
</comment>
<gene>
    <name evidence="1" type="ORF">EZS28_018693</name>
</gene>
<dbReference type="AlphaFoldDB" id="A0A5J4VTM0"/>